<keyword evidence="10" id="KW-0325">Glycoprotein</keyword>
<reference evidence="20" key="1">
    <citation type="submission" date="2012-12" db="EMBL/GenBank/DDBJ databases">
        <authorList>
            <person name="Hellsten U."/>
            <person name="Grimwood J."/>
            <person name="Chapman J.A."/>
            <person name="Shapiro H."/>
            <person name="Aerts A."/>
            <person name="Otillar R.P."/>
            <person name="Terry A.Y."/>
            <person name="Boore J.L."/>
            <person name="Simakov O."/>
            <person name="Marletaz F."/>
            <person name="Cho S.-J."/>
            <person name="Edsinger-Gonzales E."/>
            <person name="Havlak P."/>
            <person name="Kuo D.-H."/>
            <person name="Larsson T."/>
            <person name="Lv J."/>
            <person name="Arendt D."/>
            <person name="Savage R."/>
            <person name="Osoegawa K."/>
            <person name="de Jong P."/>
            <person name="Lindberg D.R."/>
            <person name="Seaver E.C."/>
            <person name="Weisblat D.A."/>
            <person name="Putnam N.H."/>
            <person name="Grigoriev I.V."/>
            <person name="Rokhsar D.S."/>
        </authorList>
    </citation>
    <scope>NUCLEOTIDE SEQUENCE</scope>
    <source>
        <strain evidence="20">I ESC-2004</strain>
    </source>
</reference>
<keyword evidence="3" id="KW-0272">Extracellular matrix</keyword>
<feature type="disulfide bond" evidence="12">
    <location>
        <begin position="1081"/>
        <end position="1090"/>
    </location>
</feature>
<feature type="disulfide bond" evidence="12">
    <location>
        <begin position="499"/>
        <end position="511"/>
    </location>
</feature>
<feature type="disulfide bond" evidence="12">
    <location>
        <begin position="418"/>
        <end position="427"/>
    </location>
</feature>
<reference evidence="18 20" key="2">
    <citation type="journal article" date="2013" name="Nature">
        <title>Insights into bilaterian evolution from three spiralian genomes.</title>
        <authorList>
            <person name="Simakov O."/>
            <person name="Marletaz F."/>
            <person name="Cho S.J."/>
            <person name="Edsinger-Gonzales E."/>
            <person name="Havlak P."/>
            <person name="Hellsten U."/>
            <person name="Kuo D.H."/>
            <person name="Larsson T."/>
            <person name="Lv J."/>
            <person name="Arendt D."/>
            <person name="Savage R."/>
            <person name="Osoegawa K."/>
            <person name="de Jong P."/>
            <person name="Grimwood J."/>
            <person name="Chapman J.A."/>
            <person name="Shapiro H."/>
            <person name="Aerts A."/>
            <person name="Otillar R.P."/>
            <person name="Terry A.Y."/>
            <person name="Boore J.L."/>
            <person name="Grigoriev I.V."/>
            <person name="Lindberg D.R."/>
            <person name="Seaver E.C."/>
            <person name="Weisblat D.A."/>
            <person name="Putnam N.H."/>
            <person name="Rokhsar D.S."/>
        </authorList>
    </citation>
    <scope>NUCLEOTIDE SEQUENCE</scope>
    <source>
        <strain evidence="18 20">I ESC-2004</strain>
    </source>
</reference>
<feature type="disulfide bond" evidence="12">
    <location>
        <begin position="824"/>
        <end position="833"/>
    </location>
</feature>
<feature type="disulfide bond" evidence="12">
    <location>
        <begin position="757"/>
        <end position="774"/>
    </location>
</feature>
<feature type="domain" description="Laminin EGF-like" evidence="15">
    <location>
        <begin position="849"/>
        <end position="897"/>
    </location>
</feature>
<feature type="domain" description="Laminin EGF-like" evidence="15">
    <location>
        <begin position="957"/>
        <end position="1008"/>
    </location>
</feature>
<evidence type="ECO:0000256" key="14">
    <source>
        <dbReference type="SAM" id="MobiDB-lite"/>
    </source>
</evidence>
<feature type="disulfide bond" evidence="12">
    <location>
        <begin position="1110"/>
        <end position="1127"/>
    </location>
</feature>
<evidence type="ECO:0000256" key="13">
    <source>
        <dbReference type="SAM" id="Coils"/>
    </source>
</evidence>
<feature type="domain" description="Laminin EGF-like" evidence="15">
    <location>
        <begin position="388"/>
        <end position="447"/>
    </location>
</feature>
<dbReference type="GO" id="GO:0005604">
    <property type="term" value="C:basement membrane"/>
    <property type="evidence" value="ECO:0007669"/>
    <property type="project" value="UniProtKB-SubCell"/>
</dbReference>
<feature type="disulfide bond" evidence="12">
    <location>
        <begin position="290"/>
        <end position="299"/>
    </location>
</feature>
<dbReference type="PANTHER" id="PTHR10574">
    <property type="entry name" value="NETRIN/LAMININ-RELATED"/>
    <property type="match status" value="1"/>
</dbReference>
<accession>R7VKW3</accession>
<feature type="disulfide bond" evidence="12">
    <location>
        <begin position="981"/>
        <end position="990"/>
    </location>
</feature>
<keyword evidence="5" id="KW-0677">Repeat</keyword>
<proteinExistence type="predicted"/>
<dbReference type="FunFam" id="2.10.25.10:FF:000135">
    <property type="entry name" value="Laminin subunit beta 4"/>
    <property type="match status" value="2"/>
</dbReference>
<evidence type="ECO:0000259" key="17">
    <source>
        <dbReference type="PROSITE" id="PS51117"/>
    </source>
</evidence>
<gene>
    <name evidence="18" type="ORF">CAPTEDRAFT_183991</name>
</gene>
<evidence type="ECO:0000313" key="20">
    <source>
        <dbReference type="Proteomes" id="UP000014760"/>
    </source>
</evidence>
<dbReference type="OrthoDB" id="5985440at2759"/>
<dbReference type="PROSITE" id="PS51116">
    <property type="entry name" value="LAMININ_IVB"/>
    <property type="match status" value="1"/>
</dbReference>
<sequence>MRPIAGVLGQYRNSYRSNVCEHRSCNPATGNLLNGREDRLAATSTCGLNTPSRYCIVSHLEDGKNQCFYCDSRLEYSPARHSLSHRIGNIISTFSRDWKQRWWQAENGREDVSIQLDLEAEFQFTHLIMRFKTFRPKSMLIERSYDFGKTWKVYQYFAFNCAQAFPGIPTGNRHQLSDVLCTDQYSRVEPSTEGEVVFSVLPPSIPISDPYSEEVQDLLKMTNLRVNFTSLHTLGDNLLDSREAIKEKYYYALYNMVVRGRCSCYGHASRCLPLDGQENNPKMVHGRCECTHNTKGLNCEQCEDFYNDLPWRPARRRETNACKKCECHNHATRCHFDPAVYEQTGRVSGGVCDDCQHNTRGRNCDECKPFFFQDPGRDLRDPSVCQPCDCDPFGSEHNGECESLSDPEHDLVAGRCLCKRFVEGTRCDRCVANYWQLDAGNPDGCKPCSCSQLGTIGNYGCDQQTGLCRCKRFVTGRTCDECLPEFFGLSDDDDGCNPCDCNLGGSTSNRCDQQTGQCECRPHMIGRRCDQPAPGYFVVDLDFLRYEAEYAIGSENTRQVIREPLPGREVSWTGPGFMRVTEADSLTFTIDNILVSMYYDIIIRYEPQVGTWADVRVTLERPGPVDQRGSCANSIPHEDKKSANLPQAARHYLVVPGSCLERGVNYKLRLDFISYRGGASSPNANILIDSIVLIPNIDSMELVAGEGLTERMKEEFKYYRCAEQQHAVIRGPTSDICLNLIITISSGIYERAFDCACDQTGSLSNVCNPQGGDCECKSNVIGRKCDQCSPGTYGFGPNGCQPCNCHSVGARNNLCNAETGQCECIPNAFGRECGSCRRGFYGFPSCQQCHCNGLSETCDDYGRCDACVEHRGGDNCEQCEYGYYGDPAPGSALGCRACMCPGGAGSGYQHGSTCRLDTRTNDVVCNCATGYAGNDCRRCAENYHGNPLMPGGSCVPCQCNGNIATDVPGSCNAANGECLKCLYHTEGFHCERCEANFFGDASIQNCQQCVCNILGTDRDAGHCDRETGQCPCLQNVVGQSCDRCAPNHWKIASGSGCEACACDPDGALSNQCNEFNGQCRCREGRGGRDCSECPDLYWGNPEVQCIPCDCDPDGSSTNQCDRQTGQCPCIEGVTGYKCDRCARGTTGNLPYCAPCGECFDNWDRIVTELREETNLLIEEGGAIKVGGAPGAFEKEFNYMEQKLQEVKDLLSGTNITDTDLDELRARLDSVRQNLTNSSEALTGLDGKLENSTKAVEIANNRVVNIRKGVDQLKKEAEELKANATNIRELDVSGAFNSTLESQRRSQEAQHRVDASDDVVYEAERLRVETEQLLDARKHHYDDQYEENEANLELIRDNVFDLETSIVDLNEMVCDGRGDPCDPLCGGAGCGHCGNALSCDAGAVAKANNAMDYAQKADTILMEKRADADDRLRRISDAEHTCDSAHDDAQMAHDEADRAKTESESVRADLQDLINRIMEFMGENGAKPADIRMVAEEVLAMRISLTPEEIQELAQQINETIKGLTDIDSILEATRDDLRRAQDLKDRADRAQTDADDVLLTAELVIEALVKAEKAQGLADTSIGKATQDINDADIDLNDIEAETNTGAEKSEQSLRKIEDLSDRMDSLKKTFTENENNVERATLEAIEAEKLAHRAEEDANRLEEKYSQVAEQLDQKYNQTKTVKDRADRLRDRASTLYNSTNDRINKLNVVDREFNLNAQVLVDITEEIEELNRRMLAYVTDINNAARNLRNCGTA</sequence>
<keyword evidence="8 13" id="KW-0175">Coiled coil</keyword>
<dbReference type="InterPro" id="IPR050440">
    <property type="entry name" value="Laminin/Netrin_ECM"/>
</dbReference>
<feature type="disulfide bond" evidence="12">
    <location>
        <begin position="1108"/>
        <end position="1120"/>
    </location>
</feature>
<feature type="domain" description="Laminin EGF-like" evidence="15">
    <location>
        <begin position="499"/>
        <end position="545"/>
    </location>
</feature>
<keyword evidence="4" id="KW-0732">Signal</keyword>
<evidence type="ECO:0000256" key="5">
    <source>
        <dbReference type="ARBA" id="ARBA00022737"/>
    </source>
</evidence>
<feature type="domain" description="Laminin EGF-like" evidence="15">
    <location>
        <begin position="1108"/>
        <end position="1154"/>
    </location>
</feature>
<feature type="domain" description="Laminin EGF-like" evidence="15">
    <location>
        <begin position="325"/>
        <end position="387"/>
    </location>
</feature>
<feature type="disulfide bond" evidence="12">
    <location>
        <begin position="803"/>
        <end position="815"/>
    </location>
</feature>
<dbReference type="FunFam" id="2.10.25.10:FF:000011">
    <property type="entry name" value="Cadherin EGF LAG seven-pass G-type receptor"/>
    <property type="match status" value="2"/>
</dbReference>
<comment type="caution">
    <text evidence="12">Lacks conserved residue(s) required for the propagation of feature annotation.</text>
</comment>
<dbReference type="FunFam" id="2.10.25.10:FF:000130">
    <property type="entry name" value="Laminin subunit beta 1"/>
    <property type="match status" value="1"/>
</dbReference>
<keyword evidence="20" id="KW-1185">Reference proteome</keyword>
<dbReference type="FunFam" id="2.10.25.10:FF:000084">
    <property type="entry name" value="Laminin subunit alpha 3"/>
    <property type="match status" value="1"/>
</dbReference>
<feature type="domain" description="Laminin EGF-like" evidence="15">
    <location>
        <begin position="262"/>
        <end position="324"/>
    </location>
</feature>
<dbReference type="InterPro" id="IPR008211">
    <property type="entry name" value="Laminin_N"/>
</dbReference>
<feature type="disulfide bond" evidence="12">
    <location>
        <begin position="1032"/>
        <end position="1041"/>
    </location>
</feature>
<reference evidence="19" key="3">
    <citation type="submission" date="2015-06" db="UniProtKB">
        <authorList>
            <consortium name="EnsemblMetazoa"/>
        </authorList>
    </citation>
    <scope>IDENTIFICATION</scope>
</reference>
<feature type="disulfide bond" evidence="12">
    <location>
        <begin position="355"/>
        <end position="364"/>
    </location>
</feature>
<dbReference type="Pfam" id="PF23219">
    <property type="entry name" value="LAMB1"/>
    <property type="match status" value="1"/>
</dbReference>
<evidence type="ECO:0000256" key="4">
    <source>
        <dbReference type="ARBA" id="ARBA00022729"/>
    </source>
</evidence>
<dbReference type="SMART" id="SM00136">
    <property type="entry name" value="LamNT"/>
    <property type="match status" value="1"/>
</dbReference>
<feature type="domain" description="Laminin EGF-like" evidence="15">
    <location>
        <begin position="448"/>
        <end position="498"/>
    </location>
</feature>
<dbReference type="PROSITE" id="PS50027">
    <property type="entry name" value="EGF_LAM_2"/>
    <property type="match status" value="12"/>
</dbReference>
<dbReference type="FunFam" id="2.60.120.260:FF:000010">
    <property type="entry name" value="Laminin subunit beta 1"/>
    <property type="match status" value="1"/>
</dbReference>
<dbReference type="Gene3D" id="2.10.25.10">
    <property type="entry name" value="Laminin"/>
    <property type="match status" value="11"/>
</dbReference>
<dbReference type="GO" id="GO:0009888">
    <property type="term" value="P:tissue development"/>
    <property type="evidence" value="ECO:0007669"/>
    <property type="project" value="TreeGrafter"/>
</dbReference>
<feature type="coiled-coil region" evidence="13">
    <location>
        <begin position="1220"/>
        <end position="1289"/>
    </location>
</feature>
<feature type="domain" description="Laminin IV type B" evidence="16">
    <location>
        <begin position="538"/>
        <end position="749"/>
    </location>
</feature>
<dbReference type="InterPro" id="IPR056558">
    <property type="entry name" value="LAMB1-4_helical"/>
</dbReference>
<protein>
    <recommendedName>
        <fullName evidence="21">Laminin subunit beta-1</fullName>
    </recommendedName>
</protein>
<evidence type="ECO:0000313" key="19">
    <source>
        <dbReference type="EnsemblMetazoa" id="CapteP183991"/>
    </source>
</evidence>
<evidence type="ECO:0000259" key="16">
    <source>
        <dbReference type="PROSITE" id="PS51116"/>
    </source>
</evidence>
<dbReference type="GO" id="GO:0007155">
    <property type="term" value="P:cell adhesion"/>
    <property type="evidence" value="ECO:0007669"/>
    <property type="project" value="UniProtKB-KW"/>
</dbReference>
<dbReference type="InterPro" id="IPR002049">
    <property type="entry name" value="LE_dom"/>
</dbReference>
<dbReference type="PRINTS" id="PR00011">
    <property type="entry name" value="EGFLAMININ"/>
</dbReference>
<comment type="subcellular location">
    <subcellularLocation>
        <location evidence="1">Secreted</location>
        <location evidence="1">Extracellular space</location>
        <location evidence="1">Extracellular matrix</location>
        <location evidence="1">Basement membrane</location>
    </subcellularLocation>
</comment>
<dbReference type="EMBL" id="KB292699">
    <property type="protein sequence ID" value="ELU17115.1"/>
    <property type="molecule type" value="Genomic_DNA"/>
</dbReference>
<dbReference type="Pfam" id="PF00053">
    <property type="entry name" value="EGF_laminin"/>
    <property type="match status" value="11"/>
</dbReference>
<feature type="disulfide bond" evidence="12">
    <location>
        <begin position="1129"/>
        <end position="1138"/>
    </location>
</feature>
<dbReference type="PROSITE" id="PS01248">
    <property type="entry name" value="EGF_LAM_1"/>
    <property type="match status" value="4"/>
</dbReference>
<feature type="disulfide bond" evidence="12">
    <location>
        <begin position="501"/>
        <end position="518"/>
    </location>
</feature>
<dbReference type="Pfam" id="PF21199">
    <property type="entry name" value="LAMININ_IV_B"/>
    <property type="match status" value="1"/>
</dbReference>
<name>R7VKW3_CAPTE</name>
<evidence type="ECO:0000256" key="10">
    <source>
        <dbReference type="ARBA" id="ARBA00023180"/>
    </source>
</evidence>
<evidence type="ECO:0000256" key="6">
    <source>
        <dbReference type="ARBA" id="ARBA00022869"/>
    </source>
</evidence>
<dbReference type="EMBL" id="AMQN01004141">
    <property type="status" value="NOT_ANNOTATED_CDS"/>
    <property type="molecule type" value="Genomic_DNA"/>
</dbReference>
<feature type="disulfide bond" evidence="12">
    <location>
        <begin position="1060"/>
        <end position="1072"/>
    </location>
</feature>
<feature type="domain" description="Laminin EGF-like" evidence="15">
    <location>
        <begin position="755"/>
        <end position="802"/>
    </location>
</feature>
<dbReference type="PROSITE" id="PS00022">
    <property type="entry name" value="EGF_1"/>
    <property type="match status" value="1"/>
</dbReference>
<dbReference type="GO" id="GO:0009887">
    <property type="term" value="P:animal organ morphogenesis"/>
    <property type="evidence" value="ECO:0007669"/>
    <property type="project" value="TreeGrafter"/>
</dbReference>
<feature type="domain" description="Laminin EGF-like" evidence="15">
    <location>
        <begin position="1009"/>
        <end position="1059"/>
    </location>
</feature>
<evidence type="ECO:0000256" key="9">
    <source>
        <dbReference type="ARBA" id="ARBA00023157"/>
    </source>
</evidence>
<feature type="domain" description="Laminin EGF-like" evidence="15">
    <location>
        <begin position="803"/>
        <end position="848"/>
    </location>
</feature>
<dbReference type="Gene3D" id="2.170.300.10">
    <property type="entry name" value="Tie2 ligand-binding domain superfamily"/>
    <property type="match status" value="1"/>
</dbReference>
<keyword evidence="7" id="KW-0130">Cell adhesion</keyword>
<dbReference type="EnsemblMetazoa" id="CapteT183991">
    <property type="protein sequence ID" value="CapteP183991"/>
    <property type="gene ID" value="CapteG183991"/>
</dbReference>
<feature type="disulfide bond" evidence="12">
    <location>
        <begin position="482"/>
        <end position="496"/>
    </location>
</feature>
<dbReference type="InterPro" id="IPR000742">
    <property type="entry name" value="EGF"/>
</dbReference>
<feature type="coiled-coil region" evidence="13">
    <location>
        <begin position="1582"/>
        <end position="1679"/>
    </location>
</feature>
<evidence type="ECO:0000256" key="12">
    <source>
        <dbReference type="PROSITE-ProRule" id="PRU00460"/>
    </source>
</evidence>
<keyword evidence="9 12" id="KW-1015">Disulfide bond</keyword>
<dbReference type="FunCoup" id="R7VKW3">
    <property type="interactions" value="75"/>
</dbReference>
<dbReference type="PANTHER" id="PTHR10574:SF375">
    <property type="entry name" value="LAMININ SUBUNIT BETA-1"/>
    <property type="match status" value="1"/>
</dbReference>
<dbReference type="Proteomes" id="UP000014760">
    <property type="component" value="Unassembled WGS sequence"/>
</dbReference>
<dbReference type="InterPro" id="IPR013015">
    <property type="entry name" value="Laminin_IV_B"/>
</dbReference>
<evidence type="ECO:0000313" key="18">
    <source>
        <dbReference type="EMBL" id="ELU17115.1"/>
    </source>
</evidence>
<evidence type="ECO:0000256" key="7">
    <source>
        <dbReference type="ARBA" id="ARBA00022889"/>
    </source>
</evidence>
<feature type="disulfide bond" evidence="12">
    <location>
        <begin position="867"/>
        <end position="876"/>
    </location>
</feature>
<feature type="region of interest" description="Disordered" evidence="14">
    <location>
        <begin position="1439"/>
        <end position="1463"/>
    </location>
</feature>
<dbReference type="CDD" id="cd00055">
    <property type="entry name" value="EGF_Lam"/>
    <property type="match status" value="11"/>
</dbReference>
<organism evidence="18">
    <name type="scientific">Capitella teleta</name>
    <name type="common">Polychaete worm</name>
    <dbReference type="NCBI Taxonomy" id="283909"/>
    <lineage>
        <taxon>Eukaryota</taxon>
        <taxon>Metazoa</taxon>
        <taxon>Spiralia</taxon>
        <taxon>Lophotrochozoa</taxon>
        <taxon>Annelida</taxon>
        <taxon>Polychaeta</taxon>
        <taxon>Sedentaria</taxon>
        <taxon>Scolecida</taxon>
        <taxon>Capitellidae</taxon>
        <taxon>Capitella</taxon>
    </lineage>
</organism>
<evidence type="ECO:0000256" key="8">
    <source>
        <dbReference type="ARBA" id="ARBA00023054"/>
    </source>
</evidence>
<feature type="disulfide bond" evidence="12">
    <location>
        <begin position="755"/>
        <end position="767"/>
    </location>
</feature>
<dbReference type="CDD" id="cd22302">
    <property type="entry name" value="cc_DmLAMB1-like_C"/>
    <property type="match status" value="1"/>
</dbReference>
<dbReference type="OMA" id="DYQCDRE"/>
<dbReference type="FunFam" id="2.170.300.10:FF:000001">
    <property type="entry name" value="Laminin subunit beta-1"/>
    <property type="match status" value="1"/>
</dbReference>
<keyword evidence="6" id="KW-0084">Basement membrane</keyword>
<dbReference type="STRING" id="283909.R7VKW3"/>
<dbReference type="FunFam" id="2.10.25.10:FF:000101">
    <property type="entry name" value="Laminin subunit beta 1"/>
    <property type="match status" value="1"/>
</dbReference>
<evidence type="ECO:0000256" key="11">
    <source>
        <dbReference type="ARBA" id="ARBA00023292"/>
    </source>
</evidence>
<feature type="domain" description="Laminin N-terminal" evidence="17">
    <location>
        <begin position="21"/>
        <end position="261"/>
    </location>
</feature>
<feature type="disulfide bond" evidence="12">
    <location>
        <begin position="1062"/>
        <end position="1079"/>
    </location>
</feature>
<dbReference type="HOGENOM" id="CLU_001560_1_0_1"/>
<dbReference type="SMART" id="SM00180">
    <property type="entry name" value="EGF_Lam"/>
    <property type="match status" value="13"/>
</dbReference>
<feature type="disulfide bond" evidence="12">
    <location>
        <begin position="470"/>
        <end position="479"/>
    </location>
</feature>
<evidence type="ECO:0000259" key="15">
    <source>
        <dbReference type="PROSITE" id="PS50027"/>
    </source>
</evidence>
<keyword evidence="11 12" id="KW-0424">Laminin EGF-like domain</keyword>
<keyword evidence="2" id="KW-0964">Secreted</keyword>
<feature type="disulfide bond" evidence="12">
    <location>
        <begin position="776"/>
        <end position="785"/>
    </location>
</feature>
<dbReference type="Gene3D" id="2.60.120.260">
    <property type="entry name" value="Galactose-binding domain-like"/>
    <property type="match status" value="1"/>
</dbReference>
<feature type="disulfide bond" evidence="12">
    <location>
        <begin position="520"/>
        <end position="529"/>
    </location>
</feature>
<dbReference type="Pfam" id="PF00055">
    <property type="entry name" value="Laminin_N"/>
    <property type="match status" value="1"/>
</dbReference>
<dbReference type="SMART" id="SM00181">
    <property type="entry name" value="EGF"/>
    <property type="match status" value="9"/>
</dbReference>
<evidence type="ECO:0008006" key="21">
    <source>
        <dbReference type="Google" id="ProtNLM"/>
    </source>
</evidence>
<feature type="disulfide bond" evidence="12">
    <location>
        <begin position="805"/>
        <end position="822"/>
    </location>
</feature>
<feature type="domain" description="Laminin EGF-like" evidence="15">
    <location>
        <begin position="1060"/>
        <end position="1107"/>
    </location>
</feature>
<dbReference type="SUPFAM" id="SSF57196">
    <property type="entry name" value="EGF/Laminin"/>
    <property type="match status" value="13"/>
</dbReference>
<dbReference type="PROSITE" id="PS51117">
    <property type="entry name" value="LAMININ_NTER"/>
    <property type="match status" value="1"/>
</dbReference>
<dbReference type="FunFam" id="2.10.25.10:FF:000074">
    <property type="entry name" value="Laminin subunit alpha"/>
    <property type="match status" value="1"/>
</dbReference>
<evidence type="ECO:0000256" key="3">
    <source>
        <dbReference type="ARBA" id="ARBA00022530"/>
    </source>
</evidence>
<dbReference type="FunFam" id="2.10.25.10:FF:000145">
    <property type="entry name" value="Laminin subunit beta 1"/>
    <property type="match status" value="1"/>
</dbReference>
<evidence type="ECO:0000256" key="1">
    <source>
        <dbReference type="ARBA" id="ARBA00004302"/>
    </source>
</evidence>
<feature type="coiled-coil region" evidence="13">
    <location>
        <begin position="1722"/>
        <end position="1749"/>
    </location>
</feature>
<evidence type="ECO:0000256" key="2">
    <source>
        <dbReference type="ARBA" id="ARBA00022525"/>
    </source>
</evidence>